<evidence type="ECO:0000256" key="6">
    <source>
        <dbReference type="ARBA" id="ARBA00023136"/>
    </source>
</evidence>
<dbReference type="GO" id="GO:0015211">
    <property type="term" value="F:purine nucleoside transmembrane transporter activity"/>
    <property type="evidence" value="ECO:0007669"/>
    <property type="project" value="InterPro"/>
</dbReference>
<evidence type="ECO:0000313" key="9">
    <source>
        <dbReference type="Proteomes" id="UP000237000"/>
    </source>
</evidence>
<dbReference type="AlphaFoldDB" id="A0A2P5DL78"/>
<gene>
    <name evidence="8" type="ORF">TorRG33x02_248110</name>
</gene>
<reference evidence="9" key="1">
    <citation type="submission" date="2016-06" db="EMBL/GenBank/DDBJ databases">
        <title>Parallel loss of symbiosis genes in relatives of nitrogen-fixing non-legume Parasponia.</title>
        <authorList>
            <person name="Van Velzen R."/>
            <person name="Holmer R."/>
            <person name="Bu F."/>
            <person name="Rutten L."/>
            <person name="Van Zeijl A."/>
            <person name="Liu W."/>
            <person name="Santuari L."/>
            <person name="Cao Q."/>
            <person name="Sharma T."/>
            <person name="Shen D."/>
            <person name="Roswanjaya Y."/>
            <person name="Wardhani T."/>
            <person name="Kalhor M.S."/>
            <person name="Jansen J."/>
            <person name="Van den Hoogen J."/>
            <person name="Gungor B."/>
            <person name="Hartog M."/>
            <person name="Hontelez J."/>
            <person name="Verver J."/>
            <person name="Yang W.-C."/>
            <person name="Schijlen E."/>
            <person name="Repin R."/>
            <person name="Schilthuizen M."/>
            <person name="Schranz E."/>
            <person name="Heidstra R."/>
            <person name="Miyata K."/>
            <person name="Fedorova E."/>
            <person name="Kohlen W."/>
            <person name="Bisseling T."/>
            <person name="Smit S."/>
            <person name="Geurts R."/>
        </authorList>
    </citation>
    <scope>NUCLEOTIDE SEQUENCE [LARGE SCALE GENOMIC DNA]</scope>
    <source>
        <strain evidence="9">cv. RG33-2</strain>
    </source>
</reference>
<comment type="subcellular location">
    <subcellularLocation>
        <location evidence="1">Membrane</location>
    </subcellularLocation>
</comment>
<protein>
    <submittedName>
        <fullName evidence="8">Purine permease</fullName>
    </submittedName>
</protein>
<accession>A0A2P5DL78</accession>
<organism evidence="8 9">
    <name type="scientific">Trema orientale</name>
    <name type="common">Charcoal tree</name>
    <name type="synonym">Celtis orientalis</name>
    <dbReference type="NCBI Taxonomy" id="63057"/>
    <lineage>
        <taxon>Eukaryota</taxon>
        <taxon>Viridiplantae</taxon>
        <taxon>Streptophyta</taxon>
        <taxon>Embryophyta</taxon>
        <taxon>Tracheophyta</taxon>
        <taxon>Spermatophyta</taxon>
        <taxon>Magnoliopsida</taxon>
        <taxon>eudicotyledons</taxon>
        <taxon>Gunneridae</taxon>
        <taxon>Pentapetalae</taxon>
        <taxon>rosids</taxon>
        <taxon>fabids</taxon>
        <taxon>Rosales</taxon>
        <taxon>Cannabaceae</taxon>
        <taxon>Trema</taxon>
    </lineage>
</organism>
<dbReference type="Proteomes" id="UP000237000">
    <property type="component" value="Unassembled WGS sequence"/>
</dbReference>
<feature type="transmembrane region" description="Helical" evidence="7">
    <location>
        <begin position="12"/>
        <end position="42"/>
    </location>
</feature>
<keyword evidence="5 7" id="KW-1133">Transmembrane helix</keyword>
<feature type="transmembrane region" description="Helical" evidence="7">
    <location>
        <begin position="102"/>
        <end position="123"/>
    </location>
</feature>
<name>A0A2P5DL78_TREOI</name>
<dbReference type="STRING" id="63057.A0A2P5DL78"/>
<comment type="similarity">
    <text evidence="2">Belongs to the purine permeases (TC 2.A.7.14) family.</text>
</comment>
<evidence type="ECO:0000256" key="1">
    <source>
        <dbReference type="ARBA" id="ARBA00004370"/>
    </source>
</evidence>
<dbReference type="PANTHER" id="PTHR31376">
    <property type="entry name" value="OS09G0467300 PROTEIN-RELATED"/>
    <property type="match status" value="1"/>
</dbReference>
<evidence type="ECO:0000313" key="8">
    <source>
        <dbReference type="EMBL" id="PON74034.1"/>
    </source>
</evidence>
<dbReference type="GO" id="GO:0005345">
    <property type="term" value="F:purine nucleobase transmembrane transporter activity"/>
    <property type="evidence" value="ECO:0007669"/>
    <property type="project" value="UniProtKB-ARBA"/>
</dbReference>
<dbReference type="GO" id="GO:0016020">
    <property type="term" value="C:membrane"/>
    <property type="evidence" value="ECO:0007669"/>
    <property type="project" value="UniProtKB-SubCell"/>
</dbReference>
<dbReference type="PANTHER" id="PTHR31376:SF17">
    <property type="entry name" value="PURINE PERMEASE 21-RELATED"/>
    <property type="match status" value="1"/>
</dbReference>
<evidence type="ECO:0000256" key="7">
    <source>
        <dbReference type="SAM" id="Phobius"/>
    </source>
</evidence>
<evidence type="ECO:0000256" key="5">
    <source>
        <dbReference type="ARBA" id="ARBA00022989"/>
    </source>
</evidence>
<keyword evidence="6 7" id="KW-0472">Membrane</keyword>
<feature type="transmembrane region" description="Helical" evidence="7">
    <location>
        <begin position="129"/>
        <end position="150"/>
    </location>
</feature>
<feature type="transmembrane region" description="Helical" evidence="7">
    <location>
        <begin position="157"/>
        <end position="174"/>
    </location>
</feature>
<comment type="caution">
    <text evidence="8">The sequence shown here is derived from an EMBL/GenBank/DDBJ whole genome shotgun (WGS) entry which is preliminary data.</text>
</comment>
<evidence type="ECO:0000256" key="4">
    <source>
        <dbReference type="ARBA" id="ARBA00022692"/>
    </source>
</evidence>
<keyword evidence="3" id="KW-0813">Transport</keyword>
<keyword evidence="4 7" id="KW-0812">Transmembrane</keyword>
<dbReference type="OrthoDB" id="1717816at2759"/>
<dbReference type="Pfam" id="PF16913">
    <property type="entry name" value="PUNUT"/>
    <property type="match status" value="1"/>
</dbReference>
<dbReference type="InParanoid" id="A0A2P5DL78"/>
<sequence>MDSKQPSKLVRAAVYVVLSLIVAADCYLLDSFTSGCGLVLSLTQFSIQKVLKRETLSVAMDIAVYESIVASLVTMVGLFTSGEWKDLRKEMLTFGLGKESHILTLTWTAIVWHVFTIGALGLILEVSSLFSNVMSVLGLPIVLASAVFFFHEKMDGVKVMAMVLAVNLGLHFMFNQNTNREIRASPERERSLIVECVCSCSVVFG</sequence>
<keyword evidence="9" id="KW-1185">Reference proteome</keyword>
<evidence type="ECO:0000256" key="3">
    <source>
        <dbReference type="ARBA" id="ARBA00022448"/>
    </source>
</evidence>
<evidence type="ECO:0000256" key="2">
    <source>
        <dbReference type="ARBA" id="ARBA00006213"/>
    </source>
</evidence>
<feature type="transmembrane region" description="Helical" evidence="7">
    <location>
        <begin position="62"/>
        <end position="81"/>
    </location>
</feature>
<dbReference type="InterPro" id="IPR030182">
    <property type="entry name" value="PUP_plant"/>
</dbReference>
<dbReference type="EMBL" id="JXTC01000263">
    <property type="protein sequence ID" value="PON74034.1"/>
    <property type="molecule type" value="Genomic_DNA"/>
</dbReference>
<proteinExistence type="inferred from homology"/>